<reference evidence="2" key="1">
    <citation type="submission" date="2025-05" db="UniProtKB">
        <authorList>
            <consortium name="RefSeq"/>
        </authorList>
    </citation>
    <scope>NUCLEOTIDE SEQUENCE [LARGE SCALE GENOMIC DNA]</scope>
    <source>
        <strain evidence="2">14028-0561.14</strain>
    </source>
</reference>
<proteinExistence type="predicted"/>
<evidence type="ECO:0000313" key="2">
    <source>
        <dbReference type="Proteomes" id="UP001652661"/>
    </source>
</evidence>
<dbReference type="PANTHER" id="PTHR24260">
    <property type="match status" value="1"/>
</dbReference>
<dbReference type="InterPro" id="IPR043504">
    <property type="entry name" value="Peptidase_S1_PA_chymotrypsin"/>
</dbReference>
<dbReference type="Proteomes" id="UP001652661">
    <property type="component" value="Chromosome 2L"/>
</dbReference>
<dbReference type="Gene3D" id="2.40.10.10">
    <property type="entry name" value="Trypsin-like serine proteases"/>
    <property type="match status" value="1"/>
</dbReference>
<dbReference type="InterPro" id="IPR009003">
    <property type="entry name" value="Peptidase_S1_PA"/>
</dbReference>
<name>A0ABM3C690_DROKI</name>
<dbReference type="PANTHER" id="PTHR24260:SF147">
    <property type="entry name" value="EG:BACR7A4.3 PROTEIN-RELATED"/>
    <property type="match status" value="1"/>
</dbReference>
<dbReference type="SMART" id="SM00020">
    <property type="entry name" value="Tryp_SPc"/>
    <property type="match status" value="1"/>
</dbReference>
<keyword evidence="2" id="KW-1185">Reference proteome</keyword>
<dbReference type="PRINTS" id="PR00722">
    <property type="entry name" value="CHYMOTRYPSIN"/>
</dbReference>
<dbReference type="CDD" id="cd00190">
    <property type="entry name" value="Tryp_SPc"/>
    <property type="match status" value="1"/>
</dbReference>
<reference evidence="3" key="2">
    <citation type="submission" date="2025-08" db="UniProtKB">
        <authorList>
            <consortium name="RefSeq"/>
        </authorList>
    </citation>
    <scope>IDENTIFICATION</scope>
    <source>
        <strain evidence="3">14028-0561.14</strain>
        <tissue evidence="3">Whole fly</tissue>
    </source>
</reference>
<gene>
    <name evidence="3" type="primary">LOC108081352</name>
</gene>
<dbReference type="InterPro" id="IPR001254">
    <property type="entry name" value="Trypsin_dom"/>
</dbReference>
<dbReference type="RefSeq" id="XP_041631712.2">
    <property type="nucleotide sequence ID" value="XM_041775778.2"/>
</dbReference>
<dbReference type="GeneID" id="108081352"/>
<evidence type="ECO:0000313" key="3">
    <source>
        <dbReference type="RefSeq" id="XP_041631712.2"/>
    </source>
</evidence>
<dbReference type="InterPro" id="IPR051333">
    <property type="entry name" value="CLIP_Serine_Protease"/>
</dbReference>
<evidence type="ECO:0000259" key="1">
    <source>
        <dbReference type="PROSITE" id="PS50240"/>
    </source>
</evidence>
<dbReference type="PROSITE" id="PS50240">
    <property type="entry name" value="TRYPSIN_DOM"/>
    <property type="match status" value="1"/>
</dbReference>
<dbReference type="Pfam" id="PF00089">
    <property type="entry name" value="Trypsin"/>
    <property type="match status" value="1"/>
</dbReference>
<dbReference type="SUPFAM" id="SSF50494">
    <property type="entry name" value="Trypsin-like serine proteases"/>
    <property type="match status" value="1"/>
</dbReference>
<organism evidence="2 3">
    <name type="scientific">Drosophila kikkawai</name>
    <name type="common">Fruit fly</name>
    <dbReference type="NCBI Taxonomy" id="30033"/>
    <lineage>
        <taxon>Eukaryota</taxon>
        <taxon>Metazoa</taxon>
        <taxon>Ecdysozoa</taxon>
        <taxon>Arthropoda</taxon>
        <taxon>Hexapoda</taxon>
        <taxon>Insecta</taxon>
        <taxon>Pterygota</taxon>
        <taxon>Neoptera</taxon>
        <taxon>Endopterygota</taxon>
        <taxon>Diptera</taxon>
        <taxon>Brachycera</taxon>
        <taxon>Muscomorpha</taxon>
        <taxon>Ephydroidea</taxon>
        <taxon>Drosophilidae</taxon>
        <taxon>Drosophila</taxon>
        <taxon>Sophophora</taxon>
    </lineage>
</organism>
<feature type="domain" description="Peptidase S1" evidence="1">
    <location>
        <begin position="72"/>
        <end position="302"/>
    </location>
</feature>
<dbReference type="PROSITE" id="PS00134">
    <property type="entry name" value="TRYPSIN_HIS"/>
    <property type="match status" value="1"/>
</dbReference>
<dbReference type="InterPro" id="IPR001314">
    <property type="entry name" value="Peptidase_S1A"/>
</dbReference>
<accession>A0ABM3C690</accession>
<dbReference type="InterPro" id="IPR018114">
    <property type="entry name" value="TRYPSIN_HIS"/>
</dbReference>
<sequence length="303" mass="33725">MVQGYNAFPNCKGRCVPELDCKDFETSYTPPMCNKTHVCCPRPTVRTYTSKSAIACLNWSNNRELCPPHKLIVDATVANKNEFPYMASVGWYNEALKEMNWTCGGALIHKKYVLTAAHCIQFQRENGTKEPDFFVRLGAHSLTDGIVYKVVDVKYPPDRDVWTKTGDISLLLLNDSVVFNEKIKPACLSNCSVKIGDNATVSGWGAVNHEPRMSKELNKLTLPILKISDCPRGLPGRHICSVGLTCKGDSGGPLARWHSEWGSCLGQVIGVVSYGDLCTAENPHSVYTDVYTYLDWIEKVVWP</sequence>
<protein>
    <submittedName>
        <fullName evidence="3">Serine protease snake-like</fullName>
    </submittedName>
</protein>